<keyword evidence="3" id="KW-1185">Reference proteome</keyword>
<evidence type="ECO:0000313" key="2">
    <source>
        <dbReference type="EMBL" id="PYE78610.1"/>
    </source>
</evidence>
<organism evidence="2 3">
    <name type="scientific">Xylophilus ampelinus</name>
    <dbReference type="NCBI Taxonomy" id="54067"/>
    <lineage>
        <taxon>Bacteria</taxon>
        <taxon>Pseudomonadati</taxon>
        <taxon>Pseudomonadota</taxon>
        <taxon>Betaproteobacteria</taxon>
        <taxon>Burkholderiales</taxon>
        <taxon>Xylophilus</taxon>
    </lineage>
</organism>
<accession>A0A318SIB8</accession>
<reference evidence="2 3" key="1">
    <citation type="submission" date="2018-06" db="EMBL/GenBank/DDBJ databases">
        <title>Genomic Encyclopedia of Type Strains, Phase III (KMG-III): the genomes of soil and plant-associated and newly described type strains.</title>
        <authorList>
            <person name="Whitman W."/>
        </authorList>
    </citation>
    <scope>NUCLEOTIDE SEQUENCE [LARGE SCALE GENOMIC DNA]</scope>
    <source>
        <strain evidence="2 3">CECT 7646</strain>
    </source>
</reference>
<evidence type="ECO:0000256" key="1">
    <source>
        <dbReference type="SAM" id="Phobius"/>
    </source>
</evidence>
<dbReference type="InterPro" id="IPR012902">
    <property type="entry name" value="N_methyl_site"/>
</dbReference>
<proteinExistence type="predicted"/>
<evidence type="ECO:0000313" key="3">
    <source>
        <dbReference type="Proteomes" id="UP000247540"/>
    </source>
</evidence>
<name>A0A318SIB8_9BURK</name>
<keyword evidence="1" id="KW-0812">Transmembrane</keyword>
<protein>
    <submittedName>
        <fullName evidence="2">Type IV pilus assembly protein PilV</fullName>
    </submittedName>
</protein>
<keyword evidence="1" id="KW-0472">Membrane</keyword>
<keyword evidence="1" id="KW-1133">Transmembrane helix</keyword>
<dbReference type="Proteomes" id="UP000247540">
    <property type="component" value="Unassembled WGS sequence"/>
</dbReference>
<dbReference type="EMBL" id="QJTC01000006">
    <property type="protein sequence ID" value="PYE78610.1"/>
    <property type="molecule type" value="Genomic_DNA"/>
</dbReference>
<dbReference type="RefSeq" id="WP_110465144.1">
    <property type="nucleotide sequence ID" value="NZ_JAMOFZ010000006.1"/>
</dbReference>
<sequence>MLHSPTRRHAAGFSLVEVLISVVILSFGLLGMVGLQATSLQANREARLQASGSELAREMGELMRGNADAFFDPVTKVSLGTSPYYFTASSPTLTAPAPSTCLNVGGTPCVNSTAIANAEITDWLARVKDELPGARVEICLDSTPFSGSGTPVWGCSAANGLPTVKIGWTRNSFKRASVQDSGQSFDFASTPGVVFTVDIGLDK</sequence>
<dbReference type="Pfam" id="PF07963">
    <property type="entry name" value="N_methyl"/>
    <property type="match status" value="1"/>
</dbReference>
<dbReference type="AlphaFoldDB" id="A0A318SIB8"/>
<dbReference type="InterPro" id="IPR013362">
    <property type="entry name" value="Pilus_4_PilV"/>
</dbReference>
<gene>
    <name evidence="2" type="ORF">DFQ15_106118</name>
</gene>
<comment type="caution">
    <text evidence="2">The sequence shown here is derived from an EMBL/GenBank/DDBJ whole genome shotgun (WGS) entry which is preliminary data.</text>
</comment>
<dbReference type="NCBIfam" id="TIGR02532">
    <property type="entry name" value="IV_pilin_GFxxxE"/>
    <property type="match status" value="1"/>
</dbReference>
<dbReference type="OrthoDB" id="8724817at2"/>
<dbReference type="NCBIfam" id="TIGR02523">
    <property type="entry name" value="type_IV_pilV"/>
    <property type="match status" value="1"/>
</dbReference>
<feature type="transmembrane region" description="Helical" evidence="1">
    <location>
        <begin position="12"/>
        <end position="35"/>
    </location>
</feature>